<evidence type="ECO:0000256" key="8">
    <source>
        <dbReference type="SAM" id="MobiDB-lite"/>
    </source>
</evidence>
<feature type="region of interest" description="Disordered" evidence="8">
    <location>
        <begin position="169"/>
        <end position="214"/>
    </location>
</feature>
<evidence type="ECO:0000256" key="6">
    <source>
        <dbReference type="ARBA" id="ARBA00023242"/>
    </source>
</evidence>
<dbReference type="GO" id="GO:0033260">
    <property type="term" value="P:nuclear DNA replication"/>
    <property type="evidence" value="ECO:0007669"/>
    <property type="project" value="TreeGrafter"/>
</dbReference>
<keyword evidence="5" id="KW-0862">Zinc</keyword>
<keyword evidence="3" id="KW-0479">Metal-binding</keyword>
<evidence type="ECO:0000259" key="9">
    <source>
        <dbReference type="Pfam" id="PF23406"/>
    </source>
</evidence>
<reference evidence="10 11" key="1">
    <citation type="submission" date="2019-07" db="EMBL/GenBank/DDBJ databases">
        <title>De Novo Assembly of kiwifruit Actinidia rufa.</title>
        <authorList>
            <person name="Sugita-Konishi S."/>
            <person name="Sato K."/>
            <person name="Mori E."/>
            <person name="Abe Y."/>
            <person name="Kisaki G."/>
            <person name="Hamano K."/>
            <person name="Suezawa K."/>
            <person name="Otani M."/>
            <person name="Fukuda T."/>
            <person name="Manabe T."/>
            <person name="Gomi K."/>
            <person name="Tabuchi M."/>
            <person name="Akimitsu K."/>
            <person name="Kataoka I."/>
        </authorList>
    </citation>
    <scope>NUCLEOTIDE SEQUENCE [LARGE SCALE GENOMIC DNA]</scope>
    <source>
        <strain evidence="11">cv. Fuchu</strain>
    </source>
</reference>
<proteinExistence type="predicted"/>
<organism evidence="10 11">
    <name type="scientific">Actinidia rufa</name>
    <dbReference type="NCBI Taxonomy" id="165716"/>
    <lineage>
        <taxon>Eukaryota</taxon>
        <taxon>Viridiplantae</taxon>
        <taxon>Streptophyta</taxon>
        <taxon>Embryophyta</taxon>
        <taxon>Tracheophyta</taxon>
        <taxon>Spermatophyta</taxon>
        <taxon>Magnoliopsida</taxon>
        <taxon>eudicotyledons</taxon>
        <taxon>Gunneridae</taxon>
        <taxon>Pentapetalae</taxon>
        <taxon>asterids</taxon>
        <taxon>Ericales</taxon>
        <taxon>Actinidiaceae</taxon>
        <taxon>Actinidia</taxon>
    </lineage>
</organism>
<protein>
    <submittedName>
        <fullName evidence="10">Zinc ion binding protein</fullName>
    </submittedName>
</protein>
<feature type="region of interest" description="Disordered" evidence="8">
    <location>
        <begin position="35"/>
        <end position="89"/>
    </location>
</feature>
<accession>A0A7J0F7C7</accession>
<evidence type="ECO:0000313" key="11">
    <source>
        <dbReference type="Proteomes" id="UP000585474"/>
    </source>
</evidence>
<dbReference type="Proteomes" id="UP000585474">
    <property type="component" value="Unassembled WGS sequence"/>
</dbReference>
<dbReference type="Pfam" id="PF23406">
    <property type="entry name" value="ZNF380_CC"/>
    <property type="match status" value="1"/>
</dbReference>
<feature type="compositionally biased region" description="Basic and acidic residues" evidence="8">
    <location>
        <begin position="67"/>
        <end position="82"/>
    </location>
</feature>
<evidence type="ECO:0000256" key="5">
    <source>
        <dbReference type="ARBA" id="ARBA00022833"/>
    </source>
</evidence>
<evidence type="ECO:0000256" key="1">
    <source>
        <dbReference type="ARBA" id="ARBA00004324"/>
    </source>
</evidence>
<feature type="domain" description="ZNF380 coiled-coil" evidence="9">
    <location>
        <begin position="87"/>
        <end position="169"/>
    </location>
</feature>
<sequence length="214" mass="24275">MLILEQAINKVKANAAGQARVNNVKAVFPAELSKRKPELSTELRDSKSEASVELPKSQSSSMLPPDFFDKNETKRQKTETKQAKGALPEGFFDDKDADLRARGITPVKLDVKDEYKEFEKLIQEDLQEVDNRLEEEEARIDAAEMIEEAESVEQKTYWERVEMLKKKKMELKAARSSTDGRGPQAIGKGSNHEESSSDDDSDENFTVDWRAKHL</sequence>
<evidence type="ECO:0000256" key="7">
    <source>
        <dbReference type="SAM" id="Coils"/>
    </source>
</evidence>
<evidence type="ECO:0000256" key="4">
    <source>
        <dbReference type="ARBA" id="ARBA00022771"/>
    </source>
</evidence>
<dbReference type="GO" id="GO:0044773">
    <property type="term" value="P:mitotic DNA damage checkpoint signaling"/>
    <property type="evidence" value="ECO:0007669"/>
    <property type="project" value="TreeGrafter"/>
</dbReference>
<gene>
    <name evidence="10" type="ORF">Acr_09g0005750</name>
</gene>
<keyword evidence="4" id="KW-0863">Zinc-finger</keyword>
<dbReference type="GO" id="GO:0003676">
    <property type="term" value="F:nucleic acid binding"/>
    <property type="evidence" value="ECO:0007669"/>
    <property type="project" value="InterPro"/>
</dbReference>
<dbReference type="GO" id="GO:0008270">
    <property type="term" value="F:zinc ion binding"/>
    <property type="evidence" value="ECO:0007669"/>
    <property type="project" value="UniProtKB-KW"/>
</dbReference>
<keyword evidence="2" id="KW-0217">Developmental protein</keyword>
<dbReference type="AlphaFoldDB" id="A0A7J0F7C7"/>
<evidence type="ECO:0000313" key="10">
    <source>
        <dbReference type="EMBL" id="GFY94129.1"/>
    </source>
</evidence>
<evidence type="ECO:0000256" key="2">
    <source>
        <dbReference type="ARBA" id="ARBA00022473"/>
    </source>
</evidence>
<dbReference type="PANTHER" id="PTHR13278">
    <property type="entry name" value="ZINC FINGER PROTEIN 830"/>
    <property type="match status" value="1"/>
</dbReference>
<keyword evidence="11" id="KW-1185">Reference proteome</keyword>
<feature type="compositionally biased region" description="Basic and acidic residues" evidence="8">
    <location>
        <begin position="35"/>
        <end position="50"/>
    </location>
</feature>
<name>A0A7J0F7C7_9ERIC</name>
<comment type="subcellular location">
    <subcellularLocation>
        <location evidence="1">Nucleus speckle</location>
    </subcellularLocation>
</comment>
<feature type="compositionally biased region" description="Acidic residues" evidence="8">
    <location>
        <begin position="196"/>
        <end position="205"/>
    </location>
</feature>
<keyword evidence="6" id="KW-0539">Nucleus</keyword>
<evidence type="ECO:0000256" key="3">
    <source>
        <dbReference type="ARBA" id="ARBA00022723"/>
    </source>
</evidence>
<dbReference type="InterPro" id="IPR040050">
    <property type="entry name" value="ZNF830-like"/>
</dbReference>
<feature type="coiled-coil region" evidence="7">
    <location>
        <begin position="119"/>
        <end position="155"/>
    </location>
</feature>
<keyword evidence="7" id="KW-0175">Coiled coil</keyword>
<comment type="caution">
    <text evidence="10">The sequence shown here is derived from an EMBL/GenBank/DDBJ whole genome shotgun (WGS) entry which is preliminary data.</text>
</comment>
<dbReference type="GO" id="GO:0005681">
    <property type="term" value="C:spliceosomal complex"/>
    <property type="evidence" value="ECO:0007669"/>
    <property type="project" value="InterPro"/>
</dbReference>
<dbReference type="OrthoDB" id="77607at2759"/>
<dbReference type="InterPro" id="IPR059039">
    <property type="entry name" value="ZNF380_CC"/>
</dbReference>
<dbReference type="GO" id="GO:0033314">
    <property type="term" value="P:mitotic DNA replication checkpoint signaling"/>
    <property type="evidence" value="ECO:0007669"/>
    <property type="project" value="TreeGrafter"/>
</dbReference>
<dbReference type="PANTHER" id="PTHR13278:SF0">
    <property type="entry name" value="ZINC FINGER PROTEIN 830"/>
    <property type="match status" value="1"/>
</dbReference>
<dbReference type="EMBL" id="BJWL01000009">
    <property type="protein sequence ID" value="GFY94129.1"/>
    <property type="molecule type" value="Genomic_DNA"/>
</dbReference>